<feature type="binding site" evidence="2">
    <location>
        <position position="187"/>
    </location>
    <ligand>
        <name>Fe cation</name>
        <dbReference type="ChEBI" id="CHEBI:24875"/>
    </ligand>
</feature>
<dbReference type="HAMAP" id="MF_00163">
    <property type="entry name" value="Pep_deformylase"/>
    <property type="match status" value="1"/>
</dbReference>
<dbReference type="EMBL" id="MFVU01000032">
    <property type="protein sequence ID" value="OGJ00963.1"/>
    <property type="molecule type" value="Genomic_DNA"/>
</dbReference>
<sequence>MTRILQSQQKPARNAAHSAAGGEKVLRQVAKEVPLPAIRTLKIKKIMKEMSVALRSQSDGVAIAAPQLGYSLRIFVVLGKILKAEFTRRGLSEREEREKERLASTPGRDPASKDSAVKDLVFINPKITKLSREKEWVPEGCLSVRWLYGKTHRSKKATISAYDEQGKRFERGASGLLAQIFQHETEHLNGILFIDHAKEVKEELPNEQRRQK</sequence>
<comment type="caution">
    <text evidence="4">The sequence shown here is derived from an EMBL/GenBank/DDBJ whole genome shotgun (WGS) entry which is preliminary data.</text>
</comment>
<gene>
    <name evidence="2" type="primary">def</name>
    <name evidence="4" type="ORF">A3G53_02855</name>
</gene>
<organism evidence="4 5">
    <name type="scientific">Candidatus Nomurabacteria bacterium RIFCSPLOWO2_12_FULL_44_11</name>
    <dbReference type="NCBI Taxonomy" id="1801796"/>
    <lineage>
        <taxon>Bacteria</taxon>
        <taxon>Candidatus Nomuraibacteriota</taxon>
    </lineage>
</organism>
<comment type="cofactor">
    <cofactor evidence="2">
        <name>Fe(2+)</name>
        <dbReference type="ChEBI" id="CHEBI:29033"/>
    </cofactor>
    <text evidence="2">Binds 1 Fe(2+) ion.</text>
</comment>
<feature type="region of interest" description="Disordered" evidence="3">
    <location>
        <begin position="1"/>
        <end position="21"/>
    </location>
</feature>
<dbReference type="PRINTS" id="PR01576">
    <property type="entry name" value="PDEFORMYLASE"/>
</dbReference>
<comment type="catalytic activity">
    <reaction evidence="2">
        <text>N-terminal N-formyl-L-methionyl-[peptide] + H2O = N-terminal L-methionyl-[peptide] + formate</text>
        <dbReference type="Rhea" id="RHEA:24420"/>
        <dbReference type="Rhea" id="RHEA-COMP:10639"/>
        <dbReference type="Rhea" id="RHEA-COMP:10640"/>
        <dbReference type="ChEBI" id="CHEBI:15377"/>
        <dbReference type="ChEBI" id="CHEBI:15740"/>
        <dbReference type="ChEBI" id="CHEBI:49298"/>
        <dbReference type="ChEBI" id="CHEBI:64731"/>
        <dbReference type="EC" id="3.5.1.88"/>
    </reaction>
</comment>
<accession>A0A1F6Y3J6</accession>
<feature type="binding site" evidence="2">
    <location>
        <position position="141"/>
    </location>
    <ligand>
        <name>Fe cation</name>
        <dbReference type="ChEBI" id="CHEBI:24875"/>
    </ligand>
</feature>
<dbReference type="PANTHER" id="PTHR10458">
    <property type="entry name" value="PEPTIDE DEFORMYLASE"/>
    <property type="match status" value="1"/>
</dbReference>
<dbReference type="InterPro" id="IPR036821">
    <property type="entry name" value="Peptide_deformylase_sf"/>
</dbReference>
<evidence type="ECO:0000313" key="5">
    <source>
        <dbReference type="Proteomes" id="UP000178645"/>
    </source>
</evidence>
<evidence type="ECO:0000256" key="2">
    <source>
        <dbReference type="HAMAP-Rule" id="MF_00163"/>
    </source>
</evidence>
<protein>
    <recommendedName>
        <fullName evidence="2">Peptide deformylase</fullName>
        <shortName evidence="2">PDF</shortName>
        <ecNumber evidence="2">3.5.1.88</ecNumber>
    </recommendedName>
    <alternativeName>
        <fullName evidence="2">Polypeptide deformylase</fullName>
    </alternativeName>
</protein>
<dbReference type="Proteomes" id="UP000178645">
    <property type="component" value="Unassembled WGS sequence"/>
</dbReference>
<keyword evidence="2" id="KW-0378">Hydrolase</keyword>
<evidence type="ECO:0000256" key="1">
    <source>
        <dbReference type="ARBA" id="ARBA00010759"/>
    </source>
</evidence>
<dbReference type="PANTHER" id="PTHR10458:SF22">
    <property type="entry name" value="PEPTIDE DEFORMYLASE"/>
    <property type="match status" value="1"/>
</dbReference>
<comment type="similarity">
    <text evidence="1 2">Belongs to the polypeptide deformylase family.</text>
</comment>
<dbReference type="GO" id="GO:0006412">
    <property type="term" value="P:translation"/>
    <property type="evidence" value="ECO:0007669"/>
    <property type="project" value="UniProtKB-UniRule"/>
</dbReference>
<dbReference type="SUPFAM" id="SSF56420">
    <property type="entry name" value="Peptide deformylase"/>
    <property type="match status" value="1"/>
</dbReference>
<dbReference type="CDD" id="cd00487">
    <property type="entry name" value="Pep_deformylase"/>
    <property type="match status" value="1"/>
</dbReference>
<comment type="function">
    <text evidence="2">Removes the formyl group from the N-terminal Met of newly synthesized proteins. Requires at least a dipeptide for an efficient rate of reaction. N-terminal L-methionine is a prerequisite for activity but the enzyme has broad specificity at other positions.</text>
</comment>
<dbReference type="Gene3D" id="3.90.45.10">
    <property type="entry name" value="Peptide deformylase"/>
    <property type="match status" value="1"/>
</dbReference>
<feature type="compositionally biased region" description="Polar residues" evidence="3">
    <location>
        <begin position="1"/>
        <end position="11"/>
    </location>
</feature>
<proteinExistence type="inferred from homology"/>
<dbReference type="AlphaFoldDB" id="A0A1F6Y3J6"/>
<feature type="active site" evidence="2">
    <location>
        <position position="184"/>
    </location>
</feature>
<keyword evidence="2" id="KW-0648">Protein biosynthesis</keyword>
<dbReference type="EC" id="3.5.1.88" evidence="2"/>
<dbReference type="Pfam" id="PF01327">
    <property type="entry name" value="Pep_deformylase"/>
    <property type="match status" value="1"/>
</dbReference>
<dbReference type="PIRSF" id="PIRSF004749">
    <property type="entry name" value="Pep_def"/>
    <property type="match status" value="1"/>
</dbReference>
<evidence type="ECO:0000313" key="4">
    <source>
        <dbReference type="EMBL" id="OGJ00963.1"/>
    </source>
</evidence>
<feature type="region of interest" description="Disordered" evidence="3">
    <location>
        <begin position="89"/>
        <end position="113"/>
    </location>
</feature>
<dbReference type="GO" id="GO:0046872">
    <property type="term" value="F:metal ion binding"/>
    <property type="evidence" value="ECO:0007669"/>
    <property type="project" value="UniProtKB-KW"/>
</dbReference>
<reference evidence="4 5" key="1">
    <citation type="journal article" date="2016" name="Nat. Commun.">
        <title>Thousands of microbial genomes shed light on interconnected biogeochemical processes in an aquifer system.</title>
        <authorList>
            <person name="Anantharaman K."/>
            <person name="Brown C.T."/>
            <person name="Hug L.A."/>
            <person name="Sharon I."/>
            <person name="Castelle C.J."/>
            <person name="Probst A.J."/>
            <person name="Thomas B.C."/>
            <person name="Singh A."/>
            <person name="Wilkins M.J."/>
            <person name="Karaoz U."/>
            <person name="Brodie E.L."/>
            <person name="Williams K.H."/>
            <person name="Hubbard S.S."/>
            <person name="Banfield J.F."/>
        </authorList>
    </citation>
    <scope>NUCLEOTIDE SEQUENCE [LARGE SCALE GENOMIC DNA]</scope>
</reference>
<dbReference type="InterPro" id="IPR023635">
    <property type="entry name" value="Peptide_deformylase"/>
</dbReference>
<dbReference type="GO" id="GO:0042586">
    <property type="term" value="F:peptide deformylase activity"/>
    <property type="evidence" value="ECO:0007669"/>
    <property type="project" value="UniProtKB-UniRule"/>
</dbReference>
<feature type="binding site" evidence="2">
    <location>
        <position position="183"/>
    </location>
    <ligand>
        <name>Fe cation</name>
        <dbReference type="ChEBI" id="CHEBI:24875"/>
    </ligand>
</feature>
<feature type="compositionally biased region" description="Basic and acidic residues" evidence="3">
    <location>
        <begin position="89"/>
        <end position="102"/>
    </location>
</feature>
<keyword evidence="2" id="KW-0479">Metal-binding</keyword>
<evidence type="ECO:0000256" key="3">
    <source>
        <dbReference type="SAM" id="MobiDB-lite"/>
    </source>
</evidence>
<name>A0A1F6Y3J6_9BACT</name>
<keyword evidence="2" id="KW-0408">Iron</keyword>